<evidence type="ECO:0000313" key="22">
    <source>
        <dbReference type="Proteomes" id="UP000239649"/>
    </source>
</evidence>
<dbReference type="CDD" id="cd00018">
    <property type="entry name" value="AP2"/>
    <property type="match status" value="2"/>
</dbReference>
<dbReference type="Gene3D" id="3.30.730.10">
    <property type="entry name" value="AP2/ERF domain"/>
    <property type="match status" value="2"/>
</dbReference>
<feature type="compositionally biased region" description="Low complexity" evidence="19">
    <location>
        <begin position="878"/>
        <end position="888"/>
    </location>
</feature>
<feature type="region of interest" description="Disordered" evidence="19">
    <location>
        <begin position="359"/>
        <end position="398"/>
    </location>
</feature>
<dbReference type="SUPFAM" id="SSF51735">
    <property type="entry name" value="NAD(P)-binding Rossmann-fold domains"/>
    <property type="match status" value="1"/>
</dbReference>
<evidence type="ECO:0000256" key="17">
    <source>
        <dbReference type="ARBA" id="ARBA00052690"/>
    </source>
</evidence>
<dbReference type="Pfam" id="PF00847">
    <property type="entry name" value="AP2"/>
    <property type="match status" value="2"/>
</dbReference>
<evidence type="ECO:0000256" key="2">
    <source>
        <dbReference type="ARBA" id="ARBA00004496"/>
    </source>
</evidence>
<name>A0A2P6VF45_9CHLO</name>
<dbReference type="InterPro" id="IPR053790">
    <property type="entry name" value="P5CR-like_CS"/>
</dbReference>
<gene>
    <name evidence="21" type="ORF">C2E20_3839</name>
</gene>
<evidence type="ECO:0000256" key="18">
    <source>
        <dbReference type="RuleBase" id="RU003903"/>
    </source>
</evidence>
<dbReference type="InterPro" id="IPR008927">
    <property type="entry name" value="6-PGluconate_DH-like_C_sf"/>
</dbReference>
<feature type="domain" description="AP2/ERF" evidence="20">
    <location>
        <begin position="730"/>
        <end position="788"/>
    </location>
</feature>
<dbReference type="InterPro" id="IPR016177">
    <property type="entry name" value="DNA-bd_dom_sf"/>
</dbReference>
<dbReference type="GO" id="GO:0055129">
    <property type="term" value="P:L-proline biosynthetic process"/>
    <property type="evidence" value="ECO:0007669"/>
    <property type="project" value="UniProtKB-UniPathway"/>
</dbReference>
<keyword evidence="22" id="KW-1185">Reference proteome</keyword>
<feature type="region of interest" description="Disordered" evidence="19">
    <location>
        <begin position="1042"/>
        <end position="1084"/>
    </location>
</feature>
<keyword evidence="15" id="KW-0539">Nucleus</keyword>
<dbReference type="AlphaFoldDB" id="A0A2P6VF45"/>
<comment type="catalytic activity">
    <reaction evidence="16">
        <text>L-proline + NAD(+) = (S)-1-pyrroline-5-carboxylate + NADH + 2 H(+)</text>
        <dbReference type="Rhea" id="RHEA:14105"/>
        <dbReference type="ChEBI" id="CHEBI:15378"/>
        <dbReference type="ChEBI" id="CHEBI:17388"/>
        <dbReference type="ChEBI" id="CHEBI:57540"/>
        <dbReference type="ChEBI" id="CHEBI:57945"/>
        <dbReference type="ChEBI" id="CHEBI:60039"/>
        <dbReference type="EC" id="1.5.1.2"/>
    </reaction>
</comment>
<dbReference type="Gene3D" id="3.40.50.720">
    <property type="entry name" value="NAD(P)-binding Rossmann-like Domain"/>
    <property type="match status" value="1"/>
</dbReference>
<keyword evidence="11 18" id="KW-0560">Oxidoreductase</keyword>
<dbReference type="FunFam" id="1.10.3730.10:FF:000001">
    <property type="entry name" value="Pyrroline-5-carboxylate reductase"/>
    <property type="match status" value="1"/>
</dbReference>
<keyword evidence="14" id="KW-0804">Transcription</keyword>
<dbReference type="OrthoDB" id="10263291at2759"/>
<organism evidence="21 22">
    <name type="scientific">Micractinium conductrix</name>
    <dbReference type="NCBI Taxonomy" id="554055"/>
    <lineage>
        <taxon>Eukaryota</taxon>
        <taxon>Viridiplantae</taxon>
        <taxon>Chlorophyta</taxon>
        <taxon>core chlorophytes</taxon>
        <taxon>Trebouxiophyceae</taxon>
        <taxon>Chlorellales</taxon>
        <taxon>Chlorellaceae</taxon>
        <taxon>Chlorella clade</taxon>
        <taxon>Micractinium</taxon>
    </lineage>
</organism>
<comment type="pathway">
    <text evidence="3 18">Amino-acid biosynthesis; L-proline biosynthesis; L-proline from L-glutamate 5-semialdehyde: step 1/1.</text>
</comment>
<evidence type="ECO:0000256" key="5">
    <source>
        <dbReference type="ARBA" id="ARBA00012855"/>
    </source>
</evidence>
<dbReference type="SMART" id="SM00380">
    <property type="entry name" value="AP2"/>
    <property type="match status" value="2"/>
</dbReference>
<dbReference type="PROSITE" id="PS00521">
    <property type="entry name" value="P5CR"/>
    <property type="match status" value="1"/>
</dbReference>
<dbReference type="InterPro" id="IPR029036">
    <property type="entry name" value="P5CR_dimer"/>
</dbReference>
<dbReference type="GO" id="GO:0003677">
    <property type="term" value="F:DNA binding"/>
    <property type="evidence" value="ECO:0007669"/>
    <property type="project" value="UniProtKB-KW"/>
</dbReference>
<evidence type="ECO:0000256" key="3">
    <source>
        <dbReference type="ARBA" id="ARBA00005205"/>
    </source>
</evidence>
<feature type="region of interest" description="Disordered" evidence="19">
    <location>
        <begin position="419"/>
        <end position="492"/>
    </location>
</feature>
<dbReference type="PROSITE" id="PS51032">
    <property type="entry name" value="AP2_ERF"/>
    <property type="match status" value="2"/>
</dbReference>
<evidence type="ECO:0000256" key="15">
    <source>
        <dbReference type="ARBA" id="ARBA00023242"/>
    </source>
</evidence>
<dbReference type="EC" id="1.5.1.2" evidence="5 18"/>
<dbReference type="PANTHER" id="PTHR11645:SF0">
    <property type="entry name" value="PYRROLINE-5-CARBOXYLATE REDUCTASE 3"/>
    <property type="match status" value="1"/>
</dbReference>
<keyword evidence="13" id="KW-0238">DNA-binding</keyword>
<dbReference type="UniPathway" id="UPA00098">
    <property type="reaction ID" value="UER00361"/>
</dbReference>
<feature type="region of interest" description="Disordered" evidence="19">
    <location>
        <begin position="878"/>
        <end position="905"/>
    </location>
</feature>
<dbReference type="STRING" id="554055.A0A2P6VF45"/>
<sequence length="1143" mass="114983">MDKRIGFIGAGQMAEALARGFIAKGVCTADRIFATDVVAERKQVFRGFGTNPVDSNEEVVKSADVIFIAVKPQYVSVVLREVRPHLEDRHTIVSIAAGITLQSLKDAAGEVVRLVRVMPNTPCLVGETAAAMCLGGKADDSDADTVRRLFDAVGKIYRVDEKLLSAVTGLSGSGPAYVFLMIEALADGGVRAGLPRDIAQQLAAQTVLGSAKMVLETGKHPGALKDMVTSPAGTTIAGVHELEKAGVRAAFINAQLLLGQLGRASTGSQEFGLGSLGGSPMHARLDLGLLDSPTWRGAMAWEERAAPSAPSPTHHLDTSRSSAHAGSALTAHVHGAAAAEALPSPGVEQAADPHSWTDITTLQQVPMGAPRRGGGGGKKRPSDLHGSRPGSASWVPPTSKQLRQVEEGLGNHVAVHGAAQPTPLSRTPLHLAPEPHHQPHLHHLHHPRRPSRLAVAGGGGGDAHMTEAGGFGAPASAHGAPVGGERDAEAPLPDDLMAGMGCVRLDSLTAGLATAAAAAAAAAAPAAAGPPVEGGGDASVVLMLPGGLPQAGTPGKAAQAADAHIALGAAAAAGGGAGAGCSPTLLSPPSLLLPSPPGAVRRQQLPTKSHKAVATGESGVFTSAYRGVTRHKLTGRYEAHLWDSTFVRPNAKKGKRAKGRQVYVGGYETEEEAARAYDRAVIAHFGVAAPLNFPAVEYSCDLEWMAGRTPAEVVAILRRGSVGFARGKSQYRGVTRHHDGGRWEARLGKVAGIKSLYLGSYDSAEEAARAYDRASVKYCGTKAMLNFDLSDYQAILEDPDGYDPTPSPSSDLSVGGYGGGAYGSGAYGGSAMVVNAAASAAGAPYAANVSAATAAAGFAGLAHLLGGGAPGGVTQLQLQQHGAGAQHAPSPMGREQWEEWGAAPGGSSAGMALPLVLQQGLPAGAHVLLAAPHAAAPPPHHAPSGAPSAAPPAGEWPLGPRPPAIRTRATLAAAAAAGAAGMAGAAGGSGGGTPASSSSARLMDLDLAGFLLSPVAKSLLSPGGAPGGEGWRDLPLSRLFGGGPSNLASPSGGIHRRVDTSSSAGSDGTVGGPVPSAGRAGGAAQHRLAALPQVDADLASHLQWLESLDANQLASLFDSPSLGARGGAGAGGGPFGGPGAADN</sequence>
<evidence type="ECO:0000256" key="1">
    <source>
        <dbReference type="ARBA" id="ARBA00004123"/>
    </source>
</evidence>
<feature type="region of interest" description="Disordered" evidence="19">
    <location>
        <begin position="305"/>
        <end position="327"/>
    </location>
</feature>
<evidence type="ECO:0000256" key="10">
    <source>
        <dbReference type="ARBA" id="ARBA00022857"/>
    </source>
</evidence>
<feature type="domain" description="AP2/ERF" evidence="20">
    <location>
        <begin position="624"/>
        <end position="694"/>
    </location>
</feature>
<evidence type="ECO:0000256" key="14">
    <source>
        <dbReference type="ARBA" id="ARBA00023163"/>
    </source>
</evidence>
<dbReference type="HAMAP" id="MF_01925">
    <property type="entry name" value="P5C_reductase"/>
    <property type="match status" value="1"/>
</dbReference>
<dbReference type="Pfam" id="PF03807">
    <property type="entry name" value="F420_oxidored"/>
    <property type="match status" value="1"/>
</dbReference>
<dbReference type="EMBL" id="LHPF02000009">
    <property type="protein sequence ID" value="PSC72712.1"/>
    <property type="molecule type" value="Genomic_DNA"/>
</dbReference>
<feature type="compositionally biased region" description="Low complexity" evidence="19">
    <location>
        <begin position="942"/>
        <end position="953"/>
    </location>
</feature>
<dbReference type="Pfam" id="PF14748">
    <property type="entry name" value="P5CR_dimer"/>
    <property type="match status" value="1"/>
</dbReference>
<dbReference type="InterPro" id="IPR028939">
    <property type="entry name" value="P5C_Rdtase_cat_N"/>
</dbReference>
<dbReference type="GO" id="GO:0003700">
    <property type="term" value="F:DNA-binding transcription factor activity"/>
    <property type="evidence" value="ECO:0007669"/>
    <property type="project" value="InterPro"/>
</dbReference>
<evidence type="ECO:0000256" key="11">
    <source>
        <dbReference type="ARBA" id="ARBA00023002"/>
    </source>
</evidence>
<dbReference type="GO" id="GO:0005634">
    <property type="term" value="C:nucleus"/>
    <property type="evidence" value="ECO:0007669"/>
    <property type="project" value="UniProtKB-SubCell"/>
</dbReference>
<keyword evidence="10 18" id="KW-0521">NADP</keyword>
<evidence type="ECO:0000259" key="20">
    <source>
        <dbReference type="PROSITE" id="PS51032"/>
    </source>
</evidence>
<feature type="compositionally biased region" description="Basic residues" evidence="19">
    <location>
        <begin position="438"/>
        <end position="451"/>
    </location>
</feature>
<comment type="subcellular location">
    <subcellularLocation>
        <location evidence="2">Cytoplasm</location>
    </subcellularLocation>
    <subcellularLocation>
        <location evidence="1">Nucleus</location>
    </subcellularLocation>
</comment>
<dbReference type="Proteomes" id="UP000239649">
    <property type="component" value="Unassembled WGS sequence"/>
</dbReference>
<keyword evidence="8 18" id="KW-0028">Amino-acid biosynthesis</keyword>
<keyword evidence="7" id="KW-0963">Cytoplasm</keyword>
<evidence type="ECO:0000256" key="8">
    <source>
        <dbReference type="ARBA" id="ARBA00022605"/>
    </source>
</evidence>
<evidence type="ECO:0000256" key="13">
    <source>
        <dbReference type="ARBA" id="ARBA00023125"/>
    </source>
</evidence>
<reference evidence="21 22" key="1">
    <citation type="journal article" date="2018" name="Plant J.">
        <title>Genome sequences of Chlorella sorokiniana UTEX 1602 and Micractinium conductrix SAG 241.80: implications to maltose excretion by a green alga.</title>
        <authorList>
            <person name="Arriola M.B."/>
            <person name="Velmurugan N."/>
            <person name="Zhang Y."/>
            <person name="Plunkett M.H."/>
            <person name="Hondzo H."/>
            <person name="Barney B.M."/>
        </authorList>
    </citation>
    <scope>NUCLEOTIDE SEQUENCE [LARGE SCALE GENOMIC DNA]</scope>
    <source>
        <strain evidence="21 22">SAG 241.80</strain>
    </source>
</reference>
<comment type="catalytic activity">
    <reaction evidence="17 18">
        <text>L-proline + NADP(+) = (S)-1-pyrroline-5-carboxylate + NADPH + 2 H(+)</text>
        <dbReference type="Rhea" id="RHEA:14109"/>
        <dbReference type="ChEBI" id="CHEBI:15378"/>
        <dbReference type="ChEBI" id="CHEBI:17388"/>
        <dbReference type="ChEBI" id="CHEBI:57783"/>
        <dbReference type="ChEBI" id="CHEBI:58349"/>
        <dbReference type="ChEBI" id="CHEBI:60039"/>
        <dbReference type="EC" id="1.5.1.2"/>
    </reaction>
</comment>
<evidence type="ECO:0000256" key="19">
    <source>
        <dbReference type="SAM" id="MobiDB-lite"/>
    </source>
</evidence>
<dbReference type="Gene3D" id="1.10.3730.10">
    <property type="entry name" value="ProC C-terminal domain-like"/>
    <property type="match status" value="1"/>
</dbReference>
<evidence type="ECO:0000256" key="4">
    <source>
        <dbReference type="ARBA" id="ARBA00005525"/>
    </source>
</evidence>
<dbReference type="FunFam" id="3.40.50.720:FF:000190">
    <property type="entry name" value="Pyrroline-5-carboxylate reductase"/>
    <property type="match status" value="1"/>
</dbReference>
<dbReference type="NCBIfam" id="TIGR00112">
    <property type="entry name" value="proC"/>
    <property type="match status" value="1"/>
</dbReference>
<evidence type="ECO:0000256" key="9">
    <source>
        <dbReference type="ARBA" id="ARBA00022650"/>
    </source>
</evidence>
<evidence type="ECO:0000256" key="16">
    <source>
        <dbReference type="ARBA" id="ARBA00050547"/>
    </source>
</evidence>
<dbReference type="GO" id="GO:0004735">
    <property type="term" value="F:pyrroline-5-carboxylate reductase activity"/>
    <property type="evidence" value="ECO:0007669"/>
    <property type="project" value="UniProtKB-EC"/>
</dbReference>
<evidence type="ECO:0000256" key="7">
    <source>
        <dbReference type="ARBA" id="ARBA00022490"/>
    </source>
</evidence>
<proteinExistence type="inferred from homology"/>
<dbReference type="InterPro" id="IPR036955">
    <property type="entry name" value="AP2/ERF_dom_sf"/>
</dbReference>
<dbReference type="InterPro" id="IPR036291">
    <property type="entry name" value="NAD(P)-bd_dom_sf"/>
</dbReference>
<dbReference type="InterPro" id="IPR001471">
    <property type="entry name" value="AP2/ERF_dom"/>
</dbReference>
<dbReference type="SUPFAM" id="SSF48179">
    <property type="entry name" value="6-phosphogluconate dehydrogenase C-terminal domain-like"/>
    <property type="match status" value="1"/>
</dbReference>
<accession>A0A2P6VF45</accession>
<protein>
    <recommendedName>
        <fullName evidence="6 18">Pyrroline-5-carboxylate reductase</fullName>
        <ecNumber evidence="5 18">1.5.1.2</ecNumber>
    </recommendedName>
</protein>
<keyword evidence="12" id="KW-0805">Transcription regulation</keyword>
<evidence type="ECO:0000256" key="6">
    <source>
        <dbReference type="ARBA" id="ARBA00021413"/>
    </source>
</evidence>
<evidence type="ECO:0000256" key="12">
    <source>
        <dbReference type="ARBA" id="ARBA00023015"/>
    </source>
</evidence>
<keyword evidence="9 18" id="KW-0641">Proline biosynthesis</keyword>
<dbReference type="SUPFAM" id="SSF54171">
    <property type="entry name" value="DNA-binding domain"/>
    <property type="match status" value="2"/>
</dbReference>
<feature type="region of interest" description="Disordered" evidence="19">
    <location>
        <begin position="934"/>
        <end position="963"/>
    </location>
</feature>
<dbReference type="PANTHER" id="PTHR11645">
    <property type="entry name" value="PYRROLINE-5-CARBOXYLATE REDUCTASE"/>
    <property type="match status" value="1"/>
</dbReference>
<dbReference type="InterPro" id="IPR000304">
    <property type="entry name" value="Pyrroline-COOH_reductase"/>
</dbReference>
<dbReference type="GO" id="GO:0005737">
    <property type="term" value="C:cytoplasm"/>
    <property type="evidence" value="ECO:0007669"/>
    <property type="project" value="UniProtKB-SubCell"/>
</dbReference>
<comment type="caution">
    <text evidence="21">The sequence shown here is derived from an EMBL/GenBank/DDBJ whole genome shotgun (WGS) entry which is preliminary data.</text>
</comment>
<evidence type="ECO:0000313" key="21">
    <source>
        <dbReference type="EMBL" id="PSC72712.1"/>
    </source>
</evidence>
<comment type="similarity">
    <text evidence="4 18">Belongs to the pyrroline-5-carboxylate reductase family.</text>
</comment>